<sequence length="89" mass="9831">MYFIVWVSDYGKDGRRVRFARPILSRFTPTTSAVPTTIPPSASSARRREQAEEPSKKRPALLRGDDGFSVELLSSAVADGDCARDKTVD</sequence>
<feature type="region of interest" description="Disordered" evidence="1">
    <location>
        <begin position="30"/>
        <end position="62"/>
    </location>
</feature>
<comment type="caution">
    <text evidence="2">The sequence shown here is derived from an EMBL/GenBank/DDBJ whole genome shotgun (WGS) entry which is preliminary data.</text>
</comment>
<dbReference type="GeneID" id="79302340"/>
<evidence type="ECO:0000256" key="1">
    <source>
        <dbReference type="SAM" id="MobiDB-lite"/>
    </source>
</evidence>
<evidence type="ECO:0000313" key="3">
    <source>
        <dbReference type="Proteomes" id="UP001596407"/>
    </source>
</evidence>
<evidence type="ECO:0000313" key="2">
    <source>
        <dbReference type="EMBL" id="MFC7080953.1"/>
    </source>
</evidence>
<dbReference type="EMBL" id="JBHSZH010000005">
    <property type="protein sequence ID" value="MFC7080953.1"/>
    <property type="molecule type" value="Genomic_DNA"/>
</dbReference>
<reference evidence="2 3" key="1">
    <citation type="journal article" date="2019" name="Int. J. Syst. Evol. Microbiol.">
        <title>The Global Catalogue of Microorganisms (GCM) 10K type strain sequencing project: providing services to taxonomists for standard genome sequencing and annotation.</title>
        <authorList>
            <consortium name="The Broad Institute Genomics Platform"/>
            <consortium name="The Broad Institute Genome Sequencing Center for Infectious Disease"/>
            <person name="Wu L."/>
            <person name="Ma J."/>
        </authorList>
    </citation>
    <scope>NUCLEOTIDE SEQUENCE [LARGE SCALE GENOMIC DNA]</scope>
    <source>
        <strain evidence="2 3">DT72</strain>
    </source>
</reference>
<dbReference type="Proteomes" id="UP001596407">
    <property type="component" value="Unassembled WGS sequence"/>
</dbReference>
<accession>A0ABD5WT45</accession>
<dbReference type="RefSeq" id="WP_276281159.1">
    <property type="nucleotide sequence ID" value="NZ_CP119809.1"/>
</dbReference>
<organism evidence="2 3">
    <name type="scientific">Halorussus caseinilyticus</name>
    <dbReference type="NCBI Taxonomy" id="3034025"/>
    <lineage>
        <taxon>Archaea</taxon>
        <taxon>Methanobacteriati</taxon>
        <taxon>Methanobacteriota</taxon>
        <taxon>Stenosarchaea group</taxon>
        <taxon>Halobacteria</taxon>
        <taxon>Halobacteriales</taxon>
        <taxon>Haladaptataceae</taxon>
        <taxon>Halorussus</taxon>
    </lineage>
</organism>
<proteinExistence type="predicted"/>
<feature type="compositionally biased region" description="Polar residues" evidence="1">
    <location>
        <begin position="30"/>
        <end position="44"/>
    </location>
</feature>
<keyword evidence="3" id="KW-1185">Reference proteome</keyword>
<dbReference type="AlphaFoldDB" id="A0ABD5WT45"/>
<gene>
    <name evidence="2" type="ORF">ACFQJ6_13405</name>
</gene>
<name>A0ABD5WT45_9EURY</name>
<protein>
    <submittedName>
        <fullName evidence="2">Uncharacterized protein</fullName>
    </submittedName>
</protein>
<feature type="compositionally biased region" description="Basic and acidic residues" evidence="1">
    <location>
        <begin position="46"/>
        <end position="56"/>
    </location>
</feature>